<dbReference type="InterPro" id="IPR010982">
    <property type="entry name" value="Lambda_DNA-bd_dom_sf"/>
</dbReference>
<evidence type="ECO:0000313" key="2">
    <source>
        <dbReference type="EMBL" id="SFD42297.1"/>
    </source>
</evidence>
<proteinExistence type="predicted"/>
<dbReference type="STRING" id="910347.SAMN05421773_1154"/>
<evidence type="ECO:0000259" key="1">
    <source>
        <dbReference type="PROSITE" id="PS50943"/>
    </source>
</evidence>
<dbReference type="AlphaFoldDB" id="A0A1I1S7E4"/>
<dbReference type="Gene3D" id="1.10.260.40">
    <property type="entry name" value="lambda repressor-like DNA-binding domains"/>
    <property type="match status" value="1"/>
</dbReference>
<organism evidence="2 3">
    <name type="scientific">Streptomyces aidingensis</name>
    <dbReference type="NCBI Taxonomy" id="910347"/>
    <lineage>
        <taxon>Bacteria</taxon>
        <taxon>Bacillati</taxon>
        <taxon>Actinomycetota</taxon>
        <taxon>Actinomycetes</taxon>
        <taxon>Kitasatosporales</taxon>
        <taxon>Streptomycetaceae</taxon>
        <taxon>Streptomyces</taxon>
    </lineage>
</organism>
<protein>
    <recommendedName>
        <fullName evidence="1">HTH cro/C1-type domain-containing protein</fullName>
    </recommendedName>
</protein>
<dbReference type="EMBL" id="FOLM01000015">
    <property type="protein sequence ID" value="SFD42297.1"/>
    <property type="molecule type" value="Genomic_DNA"/>
</dbReference>
<evidence type="ECO:0000313" key="3">
    <source>
        <dbReference type="Proteomes" id="UP000199207"/>
    </source>
</evidence>
<dbReference type="PROSITE" id="PS50943">
    <property type="entry name" value="HTH_CROC1"/>
    <property type="match status" value="1"/>
</dbReference>
<dbReference type="GO" id="GO:0003677">
    <property type="term" value="F:DNA binding"/>
    <property type="evidence" value="ECO:0007669"/>
    <property type="project" value="InterPro"/>
</dbReference>
<sequence>MTASTVTKIEKQSRRITVDELVAFAAVLDVSPVSLMLPAGRTEQVQLAEELTVPWERAWRWAHGEQALPKSGGSTAAERTQWLDSNRPYMSPLTINEVERLLEIREGFAPFHVEMNYDGERWGESVVTRPGNKRRGEDSG</sequence>
<dbReference type="Proteomes" id="UP000199207">
    <property type="component" value="Unassembled WGS sequence"/>
</dbReference>
<gene>
    <name evidence="2" type="ORF">SAMN05421773_1154</name>
</gene>
<dbReference type="InterPro" id="IPR001387">
    <property type="entry name" value="Cro/C1-type_HTH"/>
</dbReference>
<feature type="domain" description="HTH cro/C1-type" evidence="1">
    <location>
        <begin position="1"/>
        <end position="35"/>
    </location>
</feature>
<reference evidence="2 3" key="1">
    <citation type="submission" date="2016-10" db="EMBL/GenBank/DDBJ databases">
        <authorList>
            <person name="de Groot N.N."/>
        </authorList>
    </citation>
    <scope>NUCLEOTIDE SEQUENCE [LARGE SCALE GENOMIC DNA]</scope>
    <source>
        <strain evidence="2 3">CGMCC 4.5739</strain>
    </source>
</reference>
<keyword evidence="3" id="KW-1185">Reference proteome</keyword>
<name>A0A1I1S7E4_9ACTN</name>
<dbReference type="CDD" id="cd00093">
    <property type="entry name" value="HTH_XRE"/>
    <property type="match status" value="1"/>
</dbReference>
<accession>A0A1I1S7E4</accession>